<dbReference type="GeneID" id="14916240"/>
<organism evidence="4 5">
    <name type="scientific">Acanthamoeba castellanii (strain ATCC 30010 / Neff)</name>
    <dbReference type="NCBI Taxonomy" id="1257118"/>
    <lineage>
        <taxon>Eukaryota</taxon>
        <taxon>Amoebozoa</taxon>
        <taxon>Discosea</taxon>
        <taxon>Longamoebia</taxon>
        <taxon>Centramoebida</taxon>
        <taxon>Acanthamoebidae</taxon>
        <taxon>Acanthamoeba</taxon>
    </lineage>
</organism>
<dbReference type="InterPro" id="IPR014764">
    <property type="entry name" value="DCN-prot"/>
</dbReference>
<dbReference type="OrthoDB" id="27198at2759"/>
<dbReference type="KEGG" id="acan:ACA1_163390"/>
<dbReference type="Gene3D" id="1.10.238.200">
    <property type="entry name" value="Cullin, PONY binding domain"/>
    <property type="match status" value="1"/>
</dbReference>
<dbReference type="Gene3D" id="1.10.238.10">
    <property type="entry name" value="EF-hand"/>
    <property type="match status" value="1"/>
</dbReference>
<comment type="function">
    <text evidence="1">Neddylation of cullins play an essential role in the regulation of SCF-type complexes activity.</text>
</comment>
<dbReference type="RefSeq" id="XP_004337525.1">
    <property type="nucleotide sequence ID" value="XM_004337477.1"/>
</dbReference>
<feature type="domain" description="DCUN1" evidence="3">
    <location>
        <begin position="16"/>
        <end position="231"/>
    </location>
</feature>
<dbReference type="Pfam" id="PF03556">
    <property type="entry name" value="Cullin_binding"/>
    <property type="match status" value="1"/>
</dbReference>
<evidence type="ECO:0000259" key="3">
    <source>
        <dbReference type="PROSITE" id="PS51229"/>
    </source>
</evidence>
<dbReference type="PANTHER" id="PTHR12281:SF31">
    <property type="entry name" value="DCN1-LIKE PROTEIN 3"/>
    <property type="match status" value="1"/>
</dbReference>
<dbReference type="InterPro" id="IPR042460">
    <property type="entry name" value="DCN1-like_PONY"/>
</dbReference>
<feature type="compositionally biased region" description="Low complexity" evidence="2">
    <location>
        <begin position="115"/>
        <end position="129"/>
    </location>
</feature>
<evidence type="ECO:0000256" key="1">
    <source>
        <dbReference type="RuleBase" id="RU410713"/>
    </source>
</evidence>
<proteinExistence type="predicted"/>
<dbReference type="GO" id="GO:0031624">
    <property type="term" value="F:ubiquitin conjugating enzyme binding"/>
    <property type="evidence" value="ECO:0007669"/>
    <property type="project" value="TreeGrafter"/>
</dbReference>
<dbReference type="GO" id="GO:0032182">
    <property type="term" value="F:ubiquitin-like protein binding"/>
    <property type="evidence" value="ECO:0007669"/>
    <property type="project" value="TreeGrafter"/>
</dbReference>
<dbReference type="EMBL" id="KB008026">
    <property type="protein sequence ID" value="ELR15512.1"/>
    <property type="molecule type" value="Genomic_DNA"/>
</dbReference>
<keyword evidence="5" id="KW-1185">Reference proteome</keyword>
<dbReference type="STRING" id="1257118.L8GRF5"/>
<dbReference type="PROSITE" id="PS51229">
    <property type="entry name" value="DCUN1"/>
    <property type="match status" value="1"/>
</dbReference>
<name>L8GRF5_ACACF</name>
<dbReference type="OMA" id="HERKCKI"/>
<sequence>MSRNARGSARSSPAKNFDAAILKAFQKFREPEANNDDEAYIGVDGLEKLCDEMGIDPLSRVLILLQKECGCATMGEITQNEFLTGMKTLGFDDDEFALKKVGTKLKNSDRALGHSSATSGKGAKSSSSSTTPEFAELYKYTFELCRESKMKKVIDKSIALGMFQLVLGDSKLHHVTPLCTYLEAKTDVNAINADQWSCMLEFVTTMAPDFSNYSEDEAWPVMLDDYVADARRKD</sequence>
<dbReference type="VEuPathDB" id="AmoebaDB:ACA1_163390"/>
<gene>
    <name evidence="4" type="ORF">ACA1_163390</name>
</gene>
<dbReference type="AlphaFoldDB" id="L8GRF5"/>
<dbReference type="GO" id="GO:0000151">
    <property type="term" value="C:ubiquitin ligase complex"/>
    <property type="evidence" value="ECO:0007669"/>
    <property type="project" value="TreeGrafter"/>
</dbReference>
<reference evidence="4 5" key="1">
    <citation type="journal article" date="2013" name="Genome Biol.">
        <title>Genome of Acanthamoeba castellanii highlights extensive lateral gene transfer and early evolution of tyrosine kinase signaling.</title>
        <authorList>
            <person name="Clarke M."/>
            <person name="Lohan A.J."/>
            <person name="Liu B."/>
            <person name="Lagkouvardos I."/>
            <person name="Roy S."/>
            <person name="Zafar N."/>
            <person name="Bertelli C."/>
            <person name="Schilde C."/>
            <person name="Kianianmomeni A."/>
            <person name="Burglin T.R."/>
            <person name="Frech C."/>
            <person name="Turcotte B."/>
            <person name="Kopec K.O."/>
            <person name="Synnott J.M."/>
            <person name="Choo C."/>
            <person name="Paponov I."/>
            <person name="Finkler A."/>
            <person name="Soon Heng Tan C."/>
            <person name="Hutchins A.P."/>
            <person name="Weinmeier T."/>
            <person name="Rattei T."/>
            <person name="Chu J.S."/>
            <person name="Gimenez G."/>
            <person name="Irimia M."/>
            <person name="Rigden D.J."/>
            <person name="Fitzpatrick D.A."/>
            <person name="Lorenzo-Morales J."/>
            <person name="Bateman A."/>
            <person name="Chiu C.H."/>
            <person name="Tang P."/>
            <person name="Hegemann P."/>
            <person name="Fromm H."/>
            <person name="Raoult D."/>
            <person name="Greub G."/>
            <person name="Miranda-Saavedra D."/>
            <person name="Chen N."/>
            <person name="Nash P."/>
            <person name="Ginger M.L."/>
            <person name="Horn M."/>
            <person name="Schaap P."/>
            <person name="Caler L."/>
            <person name="Loftus B."/>
        </authorList>
    </citation>
    <scope>NUCLEOTIDE SEQUENCE [LARGE SCALE GENOMIC DNA]</scope>
    <source>
        <strain evidence="4 5">Neff</strain>
    </source>
</reference>
<dbReference type="GO" id="GO:0097602">
    <property type="term" value="F:cullin family protein binding"/>
    <property type="evidence" value="ECO:0007669"/>
    <property type="project" value="TreeGrafter"/>
</dbReference>
<dbReference type="Proteomes" id="UP000011083">
    <property type="component" value="Unassembled WGS sequence"/>
</dbReference>
<dbReference type="GO" id="GO:0045116">
    <property type="term" value="P:protein neddylation"/>
    <property type="evidence" value="ECO:0007669"/>
    <property type="project" value="TreeGrafter"/>
</dbReference>
<evidence type="ECO:0000313" key="4">
    <source>
        <dbReference type="EMBL" id="ELR15512.1"/>
    </source>
</evidence>
<accession>L8GRF5</accession>
<evidence type="ECO:0000313" key="5">
    <source>
        <dbReference type="Proteomes" id="UP000011083"/>
    </source>
</evidence>
<dbReference type="InterPro" id="IPR005176">
    <property type="entry name" value="PONY_dom"/>
</dbReference>
<dbReference type="PANTHER" id="PTHR12281">
    <property type="entry name" value="RP42 RELATED"/>
    <property type="match status" value="1"/>
</dbReference>
<evidence type="ECO:0000256" key="2">
    <source>
        <dbReference type="SAM" id="MobiDB-lite"/>
    </source>
</evidence>
<protein>
    <recommendedName>
        <fullName evidence="1">Defective in cullin neddylation protein</fullName>
    </recommendedName>
</protein>
<feature type="region of interest" description="Disordered" evidence="2">
    <location>
        <begin position="110"/>
        <end position="129"/>
    </location>
</feature>